<sequence>MTLLLRIVTVLPLTRNFNILCAMDGTTQIFLIPILPLCWDGDLITMKFIHAEVECSSSPIFTSRDIWPIGQMVSPLNSMSDVVAGIIWLLISGRILTKQCSYRAFEDAPSSTYIRCMKCPHILASMIIVPSVPSSSPKDGKKITVSGEKL</sequence>
<reference evidence="2" key="1">
    <citation type="journal article" date="2022" name="Int. J. Mol. Sci.">
        <title>Draft Genome of Tanacetum Coccineum: Genomic Comparison of Closely Related Tanacetum-Family Plants.</title>
        <authorList>
            <person name="Yamashiro T."/>
            <person name="Shiraishi A."/>
            <person name="Nakayama K."/>
            <person name="Satake H."/>
        </authorList>
    </citation>
    <scope>NUCLEOTIDE SEQUENCE</scope>
</reference>
<reference evidence="2" key="2">
    <citation type="submission" date="2022-01" db="EMBL/GenBank/DDBJ databases">
        <authorList>
            <person name="Yamashiro T."/>
            <person name="Shiraishi A."/>
            <person name="Satake H."/>
            <person name="Nakayama K."/>
        </authorList>
    </citation>
    <scope>NUCLEOTIDE SEQUENCE</scope>
</reference>
<keyword evidence="3" id="KW-1185">Reference proteome</keyword>
<protein>
    <submittedName>
        <fullName evidence="2">Uncharacterized protein</fullName>
    </submittedName>
</protein>
<evidence type="ECO:0000256" key="1">
    <source>
        <dbReference type="SAM" id="SignalP"/>
    </source>
</evidence>
<feature type="chain" id="PRO_5046497819" evidence="1">
    <location>
        <begin position="17"/>
        <end position="150"/>
    </location>
</feature>
<accession>A0ABQ5HLT9</accession>
<proteinExistence type="predicted"/>
<evidence type="ECO:0000313" key="2">
    <source>
        <dbReference type="EMBL" id="GJT88459.1"/>
    </source>
</evidence>
<keyword evidence="1" id="KW-0732">Signal</keyword>
<dbReference type="EMBL" id="BQNB010019732">
    <property type="protein sequence ID" value="GJT88459.1"/>
    <property type="molecule type" value="Genomic_DNA"/>
</dbReference>
<gene>
    <name evidence="2" type="ORF">Tco_1070176</name>
</gene>
<dbReference type="Proteomes" id="UP001151760">
    <property type="component" value="Unassembled WGS sequence"/>
</dbReference>
<comment type="caution">
    <text evidence="2">The sequence shown here is derived from an EMBL/GenBank/DDBJ whole genome shotgun (WGS) entry which is preliminary data.</text>
</comment>
<feature type="signal peptide" evidence="1">
    <location>
        <begin position="1"/>
        <end position="16"/>
    </location>
</feature>
<evidence type="ECO:0000313" key="3">
    <source>
        <dbReference type="Proteomes" id="UP001151760"/>
    </source>
</evidence>
<organism evidence="2 3">
    <name type="scientific">Tanacetum coccineum</name>
    <dbReference type="NCBI Taxonomy" id="301880"/>
    <lineage>
        <taxon>Eukaryota</taxon>
        <taxon>Viridiplantae</taxon>
        <taxon>Streptophyta</taxon>
        <taxon>Embryophyta</taxon>
        <taxon>Tracheophyta</taxon>
        <taxon>Spermatophyta</taxon>
        <taxon>Magnoliopsida</taxon>
        <taxon>eudicotyledons</taxon>
        <taxon>Gunneridae</taxon>
        <taxon>Pentapetalae</taxon>
        <taxon>asterids</taxon>
        <taxon>campanulids</taxon>
        <taxon>Asterales</taxon>
        <taxon>Asteraceae</taxon>
        <taxon>Asteroideae</taxon>
        <taxon>Anthemideae</taxon>
        <taxon>Anthemidinae</taxon>
        <taxon>Tanacetum</taxon>
    </lineage>
</organism>
<name>A0ABQ5HLT9_9ASTR</name>